<reference evidence="1 2" key="1">
    <citation type="journal article" date="2012" name="J. Bacteriol.">
        <title>Genome Sequence of Pectin-Degrading Alishewanella agri, Isolated from Landfill Soil.</title>
        <authorList>
            <person name="Kim J."/>
            <person name="Jung J."/>
            <person name="Sung J.S."/>
            <person name="Chun J."/>
            <person name="Park W."/>
        </authorList>
    </citation>
    <scope>NUCLEOTIDE SEQUENCE [LARGE SCALE GENOMIC DNA]</scope>
    <source>
        <strain evidence="1 2">BL06</strain>
    </source>
</reference>
<dbReference type="AlphaFoldDB" id="I9NZN5"/>
<dbReference type="PATRIC" id="fig|1195246.3.peg.2537"/>
<dbReference type="STRING" id="1195246.AGRI_12791"/>
<gene>
    <name evidence="1" type="ORF">AGRI_12791</name>
</gene>
<dbReference type="EMBL" id="AKKU01000025">
    <property type="protein sequence ID" value="EIW88082.1"/>
    <property type="molecule type" value="Genomic_DNA"/>
</dbReference>
<proteinExistence type="predicted"/>
<evidence type="ECO:0000313" key="1">
    <source>
        <dbReference type="EMBL" id="EIW88082.1"/>
    </source>
</evidence>
<sequence length="167" mass="19201">MNLCIQTETLSWLTLGPQKNTSELWPARASLILFSPDRLDQAHHFNELPISGLITERFQQFLQQQLEVGEKLLFNPDQEEWLVITLRPLAAAREFAEQLRWQLADSELLSIQSRALTCSFAVSFYEQLSQVQLALEELQALLLQAKLMGPDSLLCSFRQPAYRPSKR</sequence>
<dbReference type="RefSeq" id="WP_008985347.1">
    <property type="nucleotide sequence ID" value="NZ_AKKU01000025.1"/>
</dbReference>
<accession>I9NZN5</accession>
<evidence type="ECO:0008006" key="3">
    <source>
        <dbReference type="Google" id="ProtNLM"/>
    </source>
</evidence>
<evidence type="ECO:0000313" key="2">
    <source>
        <dbReference type="Proteomes" id="UP000035062"/>
    </source>
</evidence>
<dbReference type="Proteomes" id="UP000035062">
    <property type="component" value="Unassembled WGS sequence"/>
</dbReference>
<comment type="caution">
    <text evidence="1">The sequence shown here is derived from an EMBL/GenBank/DDBJ whole genome shotgun (WGS) entry which is preliminary data.</text>
</comment>
<protein>
    <recommendedName>
        <fullName evidence="3">GGDEF domain-containing protein</fullName>
    </recommendedName>
</protein>
<keyword evidence="2" id="KW-1185">Reference proteome</keyword>
<organism evidence="1 2">
    <name type="scientific">Alishewanella agri BL06</name>
    <dbReference type="NCBI Taxonomy" id="1195246"/>
    <lineage>
        <taxon>Bacteria</taxon>
        <taxon>Pseudomonadati</taxon>
        <taxon>Pseudomonadota</taxon>
        <taxon>Gammaproteobacteria</taxon>
        <taxon>Alteromonadales</taxon>
        <taxon>Alteromonadaceae</taxon>
        <taxon>Alishewanella</taxon>
    </lineage>
</organism>
<name>I9NZN5_9ALTE</name>